<organism evidence="10 11">
    <name type="scientific">Desulfoscipio gibsoniae DSM 7213</name>
    <dbReference type="NCBI Taxonomy" id="767817"/>
    <lineage>
        <taxon>Bacteria</taxon>
        <taxon>Bacillati</taxon>
        <taxon>Bacillota</taxon>
        <taxon>Clostridia</taxon>
        <taxon>Eubacteriales</taxon>
        <taxon>Desulfallaceae</taxon>
        <taxon>Desulfoscipio</taxon>
    </lineage>
</organism>
<dbReference type="Gene3D" id="1.10.8.60">
    <property type="match status" value="1"/>
</dbReference>
<evidence type="ECO:0000256" key="5">
    <source>
        <dbReference type="ARBA" id="ARBA00023125"/>
    </source>
</evidence>
<dbReference type="InterPro" id="IPR002078">
    <property type="entry name" value="Sigma_54_int"/>
</dbReference>
<dbReference type="KEGG" id="dgi:Desgi_1123"/>
<feature type="domain" description="PAS" evidence="9">
    <location>
        <begin position="17"/>
        <end position="58"/>
    </location>
</feature>
<dbReference type="InterPro" id="IPR025662">
    <property type="entry name" value="Sigma_54_int_dom_ATP-bd_1"/>
</dbReference>
<dbReference type="InterPro" id="IPR000014">
    <property type="entry name" value="PAS"/>
</dbReference>
<keyword evidence="5" id="KW-0238">DNA-binding</keyword>
<proteinExistence type="predicted"/>
<dbReference type="eggNOG" id="COG3829">
    <property type="taxonomic scope" value="Bacteria"/>
</dbReference>
<dbReference type="PROSITE" id="PS50112">
    <property type="entry name" value="PAS"/>
    <property type="match status" value="1"/>
</dbReference>
<sequence>MIDPDFLISENKRLKHLVNELEDILESFYDGIGIIDGNGTLLRVNTSYERITGLSKKNNNVGRNVRELEEEGSVSRAVALMVLEQKKPVTIVQRIKTGKEILITGSPVFDRQGKVYRVVCNIRDINELNILRELDEDNREAQELQELRAKQLGHHKLIYKSKIMHQVFELAIKVAKVNSNVLITGESGVGKEVIAKIINQAGPRAQKPFLQINCGAIPENLLESELFGYEGGAFTGAKKTGKMGYFELSHEGTLLLDEIGELPLNLQVKLLRAIQDREIFRIGGTKPYKFDVRIIFATNRNLEKMVQNGLFRADLYYRLNVVPINIPPLRKRTDDIIPLAIHFLEIFNSKHKTNKRFEPEVLLAFERYNWPGNVRELENVIERLVIISDEEIIGLQYLPFNNIKSEDTTGLSIEVLKPVPLQIATEILEKKIIAKALLLSGSTRKAAKILGVTHPTVIRKAQKYNL</sequence>
<dbReference type="Pfam" id="PF00989">
    <property type="entry name" value="PAS"/>
    <property type="match status" value="1"/>
</dbReference>
<keyword evidence="1" id="KW-0547">Nucleotide-binding</keyword>
<evidence type="ECO:0000256" key="2">
    <source>
        <dbReference type="ARBA" id="ARBA00022797"/>
    </source>
</evidence>
<dbReference type="InterPro" id="IPR030828">
    <property type="entry name" value="HTH_TyrR"/>
</dbReference>
<evidence type="ECO:0000313" key="10">
    <source>
        <dbReference type="EMBL" id="AGL00648.1"/>
    </source>
</evidence>
<dbReference type="PANTHER" id="PTHR32071:SF57">
    <property type="entry name" value="C4-DICARBOXYLATE TRANSPORT TRANSCRIPTIONAL REGULATORY PROTEIN DCTD"/>
    <property type="match status" value="1"/>
</dbReference>
<dbReference type="NCBIfam" id="TIGR00229">
    <property type="entry name" value="sensory_box"/>
    <property type="match status" value="1"/>
</dbReference>
<dbReference type="GO" id="GO:0003677">
    <property type="term" value="F:DNA binding"/>
    <property type="evidence" value="ECO:0007669"/>
    <property type="project" value="UniProtKB-KW"/>
</dbReference>
<feature type="domain" description="Sigma-54 factor interaction" evidence="8">
    <location>
        <begin position="157"/>
        <end position="386"/>
    </location>
</feature>
<dbReference type="PROSITE" id="PS00675">
    <property type="entry name" value="SIGMA54_INTERACT_1"/>
    <property type="match status" value="1"/>
</dbReference>
<dbReference type="Pfam" id="PF00158">
    <property type="entry name" value="Sigma54_activat"/>
    <property type="match status" value="1"/>
</dbReference>
<dbReference type="CDD" id="cd00009">
    <property type="entry name" value="AAA"/>
    <property type="match status" value="1"/>
</dbReference>
<dbReference type="PROSITE" id="PS50045">
    <property type="entry name" value="SIGMA54_INTERACT_4"/>
    <property type="match status" value="1"/>
</dbReference>
<evidence type="ECO:0000259" key="8">
    <source>
        <dbReference type="PROSITE" id="PS50045"/>
    </source>
</evidence>
<evidence type="ECO:0000256" key="3">
    <source>
        <dbReference type="ARBA" id="ARBA00022840"/>
    </source>
</evidence>
<dbReference type="InterPro" id="IPR013767">
    <property type="entry name" value="PAS_fold"/>
</dbReference>
<name>R4KBT2_9FIRM</name>
<evidence type="ECO:0000259" key="9">
    <source>
        <dbReference type="PROSITE" id="PS50112"/>
    </source>
</evidence>
<dbReference type="FunFam" id="3.40.50.300:FF:000006">
    <property type="entry name" value="DNA-binding transcriptional regulator NtrC"/>
    <property type="match status" value="1"/>
</dbReference>
<dbReference type="InterPro" id="IPR058031">
    <property type="entry name" value="AAA_lid_NorR"/>
</dbReference>
<dbReference type="SUPFAM" id="SSF46689">
    <property type="entry name" value="Homeodomain-like"/>
    <property type="match status" value="1"/>
</dbReference>
<dbReference type="Pfam" id="PF25601">
    <property type="entry name" value="AAA_lid_14"/>
    <property type="match status" value="1"/>
</dbReference>
<dbReference type="GO" id="GO:0006355">
    <property type="term" value="P:regulation of DNA-templated transcription"/>
    <property type="evidence" value="ECO:0007669"/>
    <property type="project" value="InterPro"/>
</dbReference>
<gene>
    <name evidence="10" type="ORF">Desgi_1123</name>
</gene>
<evidence type="ECO:0000256" key="6">
    <source>
        <dbReference type="ARBA" id="ARBA00023163"/>
    </source>
</evidence>
<dbReference type="Gene3D" id="3.40.50.300">
    <property type="entry name" value="P-loop containing nucleotide triphosphate hydrolases"/>
    <property type="match status" value="1"/>
</dbReference>
<dbReference type="GO" id="GO:0005524">
    <property type="term" value="F:ATP binding"/>
    <property type="evidence" value="ECO:0007669"/>
    <property type="project" value="UniProtKB-KW"/>
</dbReference>
<dbReference type="Gene3D" id="3.30.450.20">
    <property type="entry name" value="PAS domain"/>
    <property type="match status" value="1"/>
</dbReference>
<reference evidence="10 11" key="1">
    <citation type="submission" date="2012-01" db="EMBL/GenBank/DDBJ databases">
        <title>Complete sequence of Desulfotomaculum gibsoniae DSM 7213.</title>
        <authorList>
            <consortium name="US DOE Joint Genome Institute"/>
            <person name="Lucas S."/>
            <person name="Han J."/>
            <person name="Lapidus A."/>
            <person name="Cheng J.-F."/>
            <person name="Goodwin L."/>
            <person name="Pitluck S."/>
            <person name="Peters L."/>
            <person name="Ovchinnikova G."/>
            <person name="Teshima H."/>
            <person name="Detter J.C."/>
            <person name="Han C."/>
            <person name="Tapia R."/>
            <person name="Land M."/>
            <person name="Hauser L."/>
            <person name="Kyrpides N."/>
            <person name="Ivanova N."/>
            <person name="Pagani I."/>
            <person name="Parshina S."/>
            <person name="Plugge C."/>
            <person name="Muyzer G."/>
            <person name="Kuever J."/>
            <person name="Ivanova A."/>
            <person name="Nazina T."/>
            <person name="Klenk H.-P."/>
            <person name="Brambilla E."/>
            <person name="Spring S."/>
            <person name="Stams A.F."/>
            <person name="Woyke T."/>
        </authorList>
    </citation>
    <scope>NUCLEOTIDE SEQUENCE [LARGE SCALE GENOMIC DNA]</scope>
    <source>
        <strain evidence="10 11">DSM 7213</strain>
    </source>
</reference>
<dbReference type="Proteomes" id="UP000013520">
    <property type="component" value="Chromosome"/>
</dbReference>
<protein>
    <recommendedName>
        <fullName evidence="7">HTH-type transcriptional regulatory protein TyrR</fullName>
    </recommendedName>
</protein>
<dbReference type="InterPro" id="IPR009057">
    <property type="entry name" value="Homeodomain-like_sf"/>
</dbReference>
<keyword evidence="4" id="KW-0805">Transcription regulation</keyword>
<keyword evidence="6" id="KW-0804">Transcription</keyword>
<dbReference type="SUPFAM" id="SSF55785">
    <property type="entry name" value="PYP-like sensor domain (PAS domain)"/>
    <property type="match status" value="1"/>
</dbReference>
<dbReference type="InterPro" id="IPR025944">
    <property type="entry name" value="Sigma_54_int_dom_CS"/>
</dbReference>
<dbReference type="Pfam" id="PF18024">
    <property type="entry name" value="HTH_50"/>
    <property type="match status" value="1"/>
</dbReference>
<dbReference type="PROSITE" id="PS00688">
    <property type="entry name" value="SIGMA54_INTERACT_3"/>
    <property type="match status" value="1"/>
</dbReference>
<dbReference type="CDD" id="cd00130">
    <property type="entry name" value="PAS"/>
    <property type="match status" value="1"/>
</dbReference>
<dbReference type="SMART" id="SM00382">
    <property type="entry name" value="AAA"/>
    <property type="match status" value="1"/>
</dbReference>
<keyword evidence="2" id="KW-0058">Aromatic hydrocarbons catabolism</keyword>
<dbReference type="RefSeq" id="WP_006523663.1">
    <property type="nucleotide sequence ID" value="NC_021184.1"/>
</dbReference>
<evidence type="ECO:0000256" key="1">
    <source>
        <dbReference type="ARBA" id="ARBA00022741"/>
    </source>
</evidence>
<dbReference type="InterPro" id="IPR035965">
    <property type="entry name" value="PAS-like_dom_sf"/>
</dbReference>
<evidence type="ECO:0000256" key="4">
    <source>
        <dbReference type="ARBA" id="ARBA00023015"/>
    </source>
</evidence>
<dbReference type="HOGENOM" id="CLU_000445_8_1_9"/>
<dbReference type="PANTHER" id="PTHR32071">
    <property type="entry name" value="TRANSCRIPTIONAL REGULATORY PROTEIN"/>
    <property type="match status" value="1"/>
</dbReference>
<keyword evidence="11" id="KW-1185">Reference proteome</keyword>
<dbReference type="InterPro" id="IPR003593">
    <property type="entry name" value="AAA+_ATPase"/>
</dbReference>
<dbReference type="InterPro" id="IPR025943">
    <property type="entry name" value="Sigma_54_int_dom_ATP-bd_2"/>
</dbReference>
<evidence type="ECO:0000313" key="11">
    <source>
        <dbReference type="Proteomes" id="UP000013520"/>
    </source>
</evidence>
<dbReference type="InterPro" id="IPR027417">
    <property type="entry name" value="P-loop_NTPase"/>
</dbReference>
<dbReference type="Gene3D" id="1.10.10.60">
    <property type="entry name" value="Homeodomain-like"/>
    <property type="match status" value="1"/>
</dbReference>
<accession>R4KBT2</accession>
<dbReference type="AlphaFoldDB" id="R4KBT2"/>
<dbReference type="SUPFAM" id="SSF52540">
    <property type="entry name" value="P-loop containing nucleoside triphosphate hydrolases"/>
    <property type="match status" value="1"/>
</dbReference>
<evidence type="ECO:0000256" key="7">
    <source>
        <dbReference type="ARBA" id="ARBA00029500"/>
    </source>
</evidence>
<keyword evidence="3" id="KW-0067">ATP-binding</keyword>
<dbReference type="PROSITE" id="PS00676">
    <property type="entry name" value="SIGMA54_INTERACT_2"/>
    <property type="match status" value="1"/>
</dbReference>
<dbReference type="EMBL" id="CP003273">
    <property type="protein sequence ID" value="AGL00648.1"/>
    <property type="molecule type" value="Genomic_DNA"/>
</dbReference>